<dbReference type="EMBL" id="HG001818">
    <property type="protein sequence ID" value="CDF37171.1"/>
    <property type="molecule type" value="Genomic_DNA"/>
</dbReference>
<dbReference type="KEGG" id="ccp:CHC_T00005129001"/>
<dbReference type="PANTHER" id="PTHR36974">
    <property type="entry name" value="MEMBRANE PROTEIN-RELATED"/>
    <property type="match status" value="1"/>
</dbReference>
<keyword evidence="1" id="KW-0472">Membrane</keyword>
<feature type="transmembrane region" description="Helical" evidence="1">
    <location>
        <begin position="160"/>
        <end position="178"/>
    </location>
</feature>
<organism evidence="2 3">
    <name type="scientific">Chondrus crispus</name>
    <name type="common">Carrageen Irish moss</name>
    <name type="synonym">Polymorpha crispa</name>
    <dbReference type="NCBI Taxonomy" id="2769"/>
    <lineage>
        <taxon>Eukaryota</taxon>
        <taxon>Rhodophyta</taxon>
        <taxon>Florideophyceae</taxon>
        <taxon>Rhodymeniophycidae</taxon>
        <taxon>Gigartinales</taxon>
        <taxon>Gigartinaceae</taxon>
        <taxon>Chondrus</taxon>
    </lineage>
</organism>
<sequence>MPQEKRLTPELAPGELGSAEQFAKFLTPYKAVITPLPFLCFVLESLVAAGCFYFHRDTDAMLKFMFGQLLAINTTMAGLLHFFPPMYQFYTSMIFLPLKDFWLYSTGAALIAGGVGITFTKTQVYAAWCLVAILILMFPGNVACVFMEHPRKIVSGGSKTAAIARLPFQIPFVLWAFWFTSPPLPMPM</sequence>
<dbReference type="AlphaFoldDB" id="R7QI74"/>
<gene>
    <name evidence="2" type="ORF">CHC_T00005129001</name>
</gene>
<dbReference type="GeneID" id="17324692"/>
<keyword evidence="3" id="KW-1185">Reference proteome</keyword>
<proteinExistence type="predicted"/>
<evidence type="ECO:0000313" key="2">
    <source>
        <dbReference type="EMBL" id="CDF37171.1"/>
    </source>
</evidence>
<keyword evidence="1" id="KW-0812">Transmembrane</keyword>
<dbReference type="RefSeq" id="XP_005716990.1">
    <property type="nucleotide sequence ID" value="XM_005716933.1"/>
</dbReference>
<evidence type="ECO:0000256" key="1">
    <source>
        <dbReference type="SAM" id="Phobius"/>
    </source>
</evidence>
<dbReference type="Gramene" id="CDF37171">
    <property type="protein sequence ID" value="CDF37171"/>
    <property type="gene ID" value="CHC_T00005129001"/>
</dbReference>
<accession>R7QI74</accession>
<protein>
    <submittedName>
        <fullName evidence="2">Uncharacterized protein</fullName>
    </submittedName>
</protein>
<evidence type="ECO:0000313" key="3">
    <source>
        <dbReference type="Proteomes" id="UP000012073"/>
    </source>
</evidence>
<name>R7QI74_CHOCR</name>
<feature type="transmembrane region" description="Helical" evidence="1">
    <location>
        <begin position="101"/>
        <end position="119"/>
    </location>
</feature>
<feature type="transmembrane region" description="Helical" evidence="1">
    <location>
        <begin position="61"/>
        <end position="80"/>
    </location>
</feature>
<keyword evidence="1" id="KW-1133">Transmembrane helix</keyword>
<dbReference type="PANTHER" id="PTHR36974:SF1">
    <property type="entry name" value="DOXX FAMILY MEMBRANE PROTEIN"/>
    <property type="match status" value="1"/>
</dbReference>
<feature type="transmembrane region" description="Helical" evidence="1">
    <location>
        <begin position="31"/>
        <end position="55"/>
    </location>
</feature>
<reference evidence="3" key="1">
    <citation type="journal article" date="2013" name="Proc. Natl. Acad. Sci. U.S.A.">
        <title>Genome structure and metabolic features in the red seaweed Chondrus crispus shed light on evolution of the Archaeplastida.</title>
        <authorList>
            <person name="Collen J."/>
            <person name="Porcel B."/>
            <person name="Carre W."/>
            <person name="Ball S.G."/>
            <person name="Chaparro C."/>
            <person name="Tonon T."/>
            <person name="Barbeyron T."/>
            <person name="Michel G."/>
            <person name="Noel B."/>
            <person name="Valentin K."/>
            <person name="Elias M."/>
            <person name="Artiguenave F."/>
            <person name="Arun A."/>
            <person name="Aury J.M."/>
            <person name="Barbosa-Neto J.F."/>
            <person name="Bothwell J.H."/>
            <person name="Bouget F.Y."/>
            <person name="Brillet L."/>
            <person name="Cabello-Hurtado F."/>
            <person name="Capella-Gutierrez S."/>
            <person name="Charrier B."/>
            <person name="Cladiere L."/>
            <person name="Cock J.M."/>
            <person name="Coelho S.M."/>
            <person name="Colleoni C."/>
            <person name="Czjzek M."/>
            <person name="Da Silva C."/>
            <person name="Delage L."/>
            <person name="Denoeud F."/>
            <person name="Deschamps P."/>
            <person name="Dittami S.M."/>
            <person name="Gabaldon T."/>
            <person name="Gachon C.M."/>
            <person name="Groisillier A."/>
            <person name="Herve C."/>
            <person name="Jabbari K."/>
            <person name="Katinka M."/>
            <person name="Kloareg B."/>
            <person name="Kowalczyk N."/>
            <person name="Labadie K."/>
            <person name="Leblanc C."/>
            <person name="Lopez P.J."/>
            <person name="McLachlan D.H."/>
            <person name="Meslet-Cladiere L."/>
            <person name="Moustafa A."/>
            <person name="Nehr Z."/>
            <person name="Nyvall Collen P."/>
            <person name="Panaud O."/>
            <person name="Partensky F."/>
            <person name="Poulain J."/>
            <person name="Rensing S.A."/>
            <person name="Rousvoal S."/>
            <person name="Samson G."/>
            <person name="Symeonidi A."/>
            <person name="Weissenbach J."/>
            <person name="Zambounis A."/>
            <person name="Wincker P."/>
            <person name="Boyen C."/>
        </authorList>
    </citation>
    <scope>NUCLEOTIDE SEQUENCE [LARGE SCALE GENOMIC DNA]</scope>
    <source>
        <strain evidence="3">cv. Stackhouse</strain>
    </source>
</reference>
<feature type="transmembrane region" description="Helical" evidence="1">
    <location>
        <begin position="125"/>
        <end position="148"/>
    </location>
</feature>
<dbReference type="Proteomes" id="UP000012073">
    <property type="component" value="Unassembled WGS sequence"/>
</dbReference>
<dbReference type="OrthoDB" id="10414845at2759"/>